<dbReference type="GO" id="GO:0005509">
    <property type="term" value="F:calcium ion binding"/>
    <property type="evidence" value="ECO:0007669"/>
    <property type="project" value="InterPro"/>
</dbReference>
<reference evidence="3" key="1">
    <citation type="submission" date="2023-08" db="EMBL/GenBank/DDBJ databases">
        <authorList>
            <person name="Chen Y."/>
            <person name="Shah S."/>
            <person name="Dougan E. K."/>
            <person name="Thang M."/>
            <person name="Chan C."/>
        </authorList>
    </citation>
    <scope>NUCLEOTIDE SEQUENCE</scope>
</reference>
<dbReference type="InterPro" id="IPR018247">
    <property type="entry name" value="EF_Hand_1_Ca_BS"/>
</dbReference>
<dbReference type="Proteomes" id="UP001178507">
    <property type="component" value="Unassembled WGS sequence"/>
</dbReference>
<name>A0AA36HTL2_9DINO</name>
<dbReference type="SUPFAM" id="SSF47473">
    <property type="entry name" value="EF-hand"/>
    <property type="match status" value="1"/>
</dbReference>
<evidence type="ECO:0000313" key="4">
    <source>
        <dbReference type="Proteomes" id="UP001178507"/>
    </source>
</evidence>
<proteinExistence type="predicted"/>
<organism evidence="3 4">
    <name type="scientific">Effrenium voratum</name>
    <dbReference type="NCBI Taxonomy" id="2562239"/>
    <lineage>
        <taxon>Eukaryota</taxon>
        <taxon>Sar</taxon>
        <taxon>Alveolata</taxon>
        <taxon>Dinophyceae</taxon>
        <taxon>Suessiales</taxon>
        <taxon>Symbiodiniaceae</taxon>
        <taxon>Effrenium</taxon>
    </lineage>
</organism>
<sequence>MALQDEENMMLEEIQNRKRWIKEIETLFGKADSDGSGSVEWEEFESALQDFRVQICFKNLGIDLNKVSLDQIWQLIDFEDKGYIDISEFADCLMEMHGVAHSIDIARLRLGFGTSLHAIPAYSVGICLCIGLRVRCHGLTQTRASQEGTADHEALAELHVACIGGISVYGLMTRCCYSDAHIQAVLG</sequence>
<keyword evidence="4" id="KW-1185">Reference proteome</keyword>
<protein>
    <recommendedName>
        <fullName evidence="2">EF-hand domain-containing protein</fullName>
    </recommendedName>
</protein>
<evidence type="ECO:0000256" key="1">
    <source>
        <dbReference type="ARBA" id="ARBA00022837"/>
    </source>
</evidence>
<dbReference type="AlphaFoldDB" id="A0AA36HTL2"/>
<dbReference type="Gene3D" id="1.10.238.10">
    <property type="entry name" value="EF-hand"/>
    <property type="match status" value="1"/>
</dbReference>
<keyword evidence="1" id="KW-0106">Calcium</keyword>
<dbReference type="SMART" id="SM00054">
    <property type="entry name" value="EFh"/>
    <property type="match status" value="2"/>
</dbReference>
<evidence type="ECO:0000259" key="2">
    <source>
        <dbReference type="PROSITE" id="PS50222"/>
    </source>
</evidence>
<comment type="caution">
    <text evidence="3">The sequence shown here is derived from an EMBL/GenBank/DDBJ whole genome shotgun (WGS) entry which is preliminary data.</text>
</comment>
<feature type="domain" description="EF-hand" evidence="2">
    <location>
        <begin position="19"/>
        <end position="54"/>
    </location>
</feature>
<gene>
    <name evidence="3" type="ORF">EVOR1521_LOCUS4474</name>
</gene>
<accession>A0AA36HTL2</accession>
<dbReference type="EMBL" id="CAUJNA010000302">
    <property type="protein sequence ID" value="CAJ1375113.1"/>
    <property type="molecule type" value="Genomic_DNA"/>
</dbReference>
<dbReference type="Pfam" id="PF13499">
    <property type="entry name" value="EF-hand_7"/>
    <property type="match status" value="1"/>
</dbReference>
<evidence type="ECO:0000313" key="3">
    <source>
        <dbReference type="EMBL" id="CAJ1375113.1"/>
    </source>
</evidence>
<dbReference type="PROSITE" id="PS00018">
    <property type="entry name" value="EF_HAND_1"/>
    <property type="match status" value="1"/>
</dbReference>
<dbReference type="InterPro" id="IPR011992">
    <property type="entry name" value="EF-hand-dom_pair"/>
</dbReference>
<dbReference type="PROSITE" id="PS50222">
    <property type="entry name" value="EF_HAND_2"/>
    <property type="match status" value="2"/>
</dbReference>
<dbReference type="InterPro" id="IPR002048">
    <property type="entry name" value="EF_hand_dom"/>
</dbReference>
<feature type="domain" description="EF-hand" evidence="2">
    <location>
        <begin position="64"/>
        <end position="99"/>
    </location>
</feature>